<proteinExistence type="predicted"/>
<feature type="non-terminal residue" evidence="1">
    <location>
        <position position="1"/>
    </location>
</feature>
<name>A0A4Q9M6V4_9APHY</name>
<dbReference type="EMBL" id="ML143533">
    <property type="protein sequence ID" value="TBU22629.1"/>
    <property type="molecule type" value="Genomic_DNA"/>
</dbReference>
<dbReference type="AlphaFoldDB" id="A0A4Q9M6V4"/>
<accession>A0A4Q9M6V4</accession>
<sequence>FWGRKVAGATILFWLNKYMTTLCLVWDLASGLNISDELEALFQNSVFLAFTGIRVYALQRSLPLCLMTIALSLVPVGVNFVRSYQATFTCNVSTDALSGRLFFLD</sequence>
<gene>
    <name evidence="1" type="ORF">BD311DRAFT_675624</name>
</gene>
<protein>
    <submittedName>
        <fullName evidence="1">Uncharacterized protein</fullName>
    </submittedName>
</protein>
<dbReference type="Proteomes" id="UP000292957">
    <property type="component" value="Unassembled WGS sequence"/>
</dbReference>
<evidence type="ECO:0000313" key="1">
    <source>
        <dbReference type="EMBL" id="TBU22629.1"/>
    </source>
</evidence>
<reference evidence="1" key="1">
    <citation type="submission" date="2019-01" db="EMBL/GenBank/DDBJ databases">
        <title>Draft genome sequences of three monokaryotic isolates of the white-rot basidiomycete fungus Dichomitus squalens.</title>
        <authorList>
            <consortium name="DOE Joint Genome Institute"/>
            <person name="Lopez S.C."/>
            <person name="Andreopoulos B."/>
            <person name="Pangilinan J."/>
            <person name="Lipzen A."/>
            <person name="Riley R."/>
            <person name="Ahrendt S."/>
            <person name="Ng V."/>
            <person name="Barry K."/>
            <person name="Daum C."/>
            <person name="Grigoriev I.V."/>
            <person name="Hilden K.S."/>
            <person name="Makela M.R."/>
            <person name="de Vries R.P."/>
        </authorList>
    </citation>
    <scope>NUCLEOTIDE SEQUENCE [LARGE SCALE GENOMIC DNA]</scope>
    <source>
        <strain evidence="1">OM18370.1</strain>
    </source>
</reference>
<organism evidence="1">
    <name type="scientific">Dichomitus squalens</name>
    <dbReference type="NCBI Taxonomy" id="114155"/>
    <lineage>
        <taxon>Eukaryota</taxon>
        <taxon>Fungi</taxon>
        <taxon>Dikarya</taxon>
        <taxon>Basidiomycota</taxon>
        <taxon>Agaricomycotina</taxon>
        <taxon>Agaricomycetes</taxon>
        <taxon>Polyporales</taxon>
        <taxon>Polyporaceae</taxon>
        <taxon>Dichomitus</taxon>
    </lineage>
</organism>